<evidence type="ECO:0000256" key="3">
    <source>
        <dbReference type="ARBA" id="ARBA00022801"/>
    </source>
</evidence>
<evidence type="ECO:0000259" key="7">
    <source>
        <dbReference type="Pfam" id="PF07687"/>
    </source>
</evidence>
<dbReference type="PANTHER" id="PTHR43808:SF10">
    <property type="entry name" value="BLL3749 PROTEIN"/>
    <property type="match status" value="1"/>
</dbReference>
<evidence type="ECO:0000256" key="2">
    <source>
        <dbReference type="ARBA" id="ARBA00022723"/>
    </source>
</evidence>
<dbReference type="SUPFAM" id="SSF53187">
    <property type="entry name" value="Zn-dependent exopeptidases"/>
    <property type="match status" value="1"/>
</dbReference>
<dbReference type="GO" id="GO:0046872">
    <property type="term" value="F:metal ion binding"/>
    <property type="evidence" value="ECO:0007669"/>
    <property type="project" value="UniProtKB-KW"/>
</dbReference>
<dbReference type="NCBIfam" id="NF004788">
    <property type="entry name" value="PRK06133.1"/>
    <property type="match status" value="1"/>
</dbReference>
<dbReference type="PIRSF" id="PIRSF037238">
    <property type="entry name" value="Carboxypeptidase_G2"/>
    <property type="match status" value="1"/>
</dbReference>
<dbReference type="AlphaFoldDB" id="A0A254Q0R8"/>
<gene>
    <name evidence="8" type="ORF">CBI31_02510</name>
</gene>
<comment type="caution">
    <text evidence="8">The sequence shown here is derived from an EMBL/GenBank/DDBJ whole genome shotgun (WGS) entry which is preliminary data.</text>
</comment>
<keyword evidence="9" id="KW-1185">Reference proteome</keyword>
<feature type="active site" evidence="5">
    <location>
        <position position="117"/>
    </location>
</feature>
<dbReference type="InterPro" id="IPR002933">
    <property type="entry name" value="Peptidase_M20"/>
</dbReference>
<keyword evidence="8" id="KW-0645">Protease</keyword>
<evidence type="ECO:0000256" key="1">
    <source>
        <dbReference type="ARBA" id="ARBA00001947"/>
    </source>
</evidence>
<reference evidence="8 9" key="1">
    <citation type="submission" date="2017-05" db="EMBL/GenBank/DDBJ databases">
        <title>Genome of Polynucleobacter sp. MWH-Feld-100.</title>
        <authorList>
            <person name="Hahn M.W."/>
        </authorList>
    </citation>
    <scope>NUCLEOTIDE SEQUENCE [LARGE SCALE GENOMIC DNA]</scope>
    <source>
        <strain evidence="8 9">MWH-Feld-100</strain>
    </source>
</reference>
<evidence type="ECO:0000256" key="6">
    <source>
        <dbReference type="SAM" id="SignalP"/>
    </source>
</evidence>
<dbReference type="Pfam" id="PF01546">
    <property type="entry name" value="Peptidase_M20"/>
    <property type="match status" value="1"/>
</dbReference>
<dbReference type="Gene3D" id="3.30.70.360">
    <property type="match status" value="1"/>
</dbReference>
<dbReference type="GO" id="GO:0004180">
    <property type="term" value="F:carboxypeptidase activity"/>
    <property type="evidence" value="ECO:0007669"/>
    <property type="project" value="UniProtKB-KW"/>
</dbReference>
<dbReference type="EMBL" id="NGUP01000001">
    <property type="protein sequence ID" value="OWS71126.1"/>
    <property type="molecule type" value="Genomic_DNA"/>
</dbReference>
<evidence type="ECO:0000313" key="9">
    <source>
        <dbReference type="Proteomes" id="UP000197528"/>
    </source>
</evidence>
<dbReference type="Gene3D" id="3.40.630.10">
    <property type="entry name" value="Zn peptidases"/>
    <property type="match status" value="1"/>
</dbReference>
<dbReference type="OrthoDB" id="9776600at2"/>
<keyword evidence="4" id="KW-0862">Zinc</keyword>
<dbReference type="CDD" id="cd03885">
    <property type="entry name" value="M20_CPDG2"/>
    <property type="match status" value="1"/>
</dbReference>
<dbReference type="Pfam" id="PF07687">
    <property type="entry name" value="M20_dimer"/>
    <property type="match status" value="1"/>
</dbReference>
<organism evidence="8 9">
    <name type="scientific">Polynucleobacter campilacus</name>
    <dbReference type="NCBI Taxonomy" id="1743163"/>
    <lineage>
        <taxon>Bacteria</taxon>
        <taxon>Pseudomonadati</taxon>
        <taxon>Pseudomonadota</taxon>
        <taxon>Betaproteobacteria</taxon>
        <taxon>Burkholderiales</taxon>
        <taxon>Burkholderiaceae</taxon>
        <taxon>Polynucleobacter</taxon>
    </lineage>
</organism>
<feature type="domain" description="Peptidase M20 dimerisation" evidence="7">
    <location>
        <begin position="216"/>
        <end position="314"/>
    </location>
</feature>
<dbReference type="PANTHER" id="PTHR43808">
    <property type="entry name" value="ACETYLORNITHINE DEACETYLASE"/>
    <property type="match status" value="1"/>
</dbReference>
<feature type="active site" description="Proton acceptor" evidence="5">
    <location>
        <position position="178"/>
    </location>
</feature>
<feature type="signal peptide" evidence="6">
    <location>
        <begin position="1"/>
        <end position="20"/>
    </location>
</feature>
<feature type="chain" id="PRO_5012535738" evidence="6">
    <location>
        <begin position="21"/>
        <end position="425"/>
    </location>
</feature>
<evidence type="ECO:0000256" key="5">
    <source>
        <dbReference type="PIRSR" id="PIRSR037238-1"/>
    </source>
</evidence>
<dbReference type="InterPro" id="IPR017150">
    <property type="entry name" value="Pept_M20_glutamate_carboxypep"/>
</dbReference>
<accession>A0A254Q0R8</accession>
<dbReference type="RefSeq" id="WP_088524833.1">
    <property type="nucleotide sequence ID" value="NZ_NGUP01000001.1"/>
</dbReference>
<comment type="cofactor">
    <cofactor evidence="1">
        <name>Zn(2+)</name>
        <dbReference type="ChEBI" id="CHEBI:29105"/>
    </cofactor>
</comment>
<dbReference type="InterPro" id="IPR050072">
    <property type="entry name" value="Peptidase_M20A"/>
</dbReference>
<dbReference type="InterPro" id="IPR001261">
    <property type="entry name" value="ArgE/DapE_CS"/>
</dbReference>
<keyword evidence="3" id="KW-0378">Hydrolase</keyword>
<dbReference type="InterPro" id="IPR011650">
    <property type="entry name" value="Peptidase_M20_dimer"/>
</dbReference>
<dbReference type="InterPro" id="IPR036264">
    <property type="entry name" value="Bact_exopeptidase_dim_dom"/>
</dbReference>
<dbReference type="PROSITE" id="PS00758">
    <property type="entry name" value="ARGE_DAPE_CPG2_1"/>
    <property type="match status" value="1"/>
</dbReference>
<dbReference type="Proteomes" id="UP000197528">
    <property type="component" value="Unassembled WGS sequence"/>
</dbReference>
<dbReference type="SUPFAM" id="SSF55031">
    <property type="entry name" value="Bacterial exopeptidase dimerisation domain"/>
    <property type="match status" value="1"/>
</dbReference>
<evidence type="ECO:0000313" key="8">
    <source>
        <dbReference type="EMBL" id="OWS71126.1"/>
    </source>
</evidence>
<protein>
    <submittedName>
        <fullName evidence="8">Glutamate carboxypeptidase</fullName>
    </submittedName>
</protein>
<evidence type="ECO:0000256" key="4">
    <source>
        <dbReference type="ARBA" id="ARBA00022833"/>
    </source>
</evidence>
<proteinExistence type="predicted"/>
<name>A0A254Q0R8_9BURK</name>
<keyword evidence="6" id="KW-0732">Signal</keyword>
<keyword evidence="8" id="KW-0121">Carboxypeptidase</keyword>
<sequence>MKKSILFFLAVMGTASVSIAAPQEPIFSVVEKEQKPFLNTLKELVSLESGSRDREGLDKISQVIFNRLKALGGQVEFIEPGANMYRMHDTPDRPGRMVKAEFKGSGTKKILLIAHMDTVYLKGMLAKQPFRIDGDRAYGLGISDDKQGIALILHTMDSLKKLKFKDYGKITVLINGDEEISSPAARAYFSKLGAEHDATFSCEASQAKSDRIALTTAGIAAVNLNITGKASHAGSAPELGRNALEELSFQIQQMRDLSDPKEGIKMNWTLATAGTNRNVIPSIAFATADVRVMKKDDFDVVEKKVRERVKTQQIPDAKIDVAFERRRPPLLTSPQSLQMAEYAKKVYSELGRDLILGTVAAGGGTDAAFAALDTQNPVIESMGVQGFGAHSNDDEYILVSSITPRMYLLSRLIIDISKGKVGDRN</sequence>
<keyword evidence="2" id="KW-0479">Metal-binding</keyword>